<dbReference type="Proteomes" id="UP000008363">
    <property type="component" value="Unassembled WGS sequence"/>
</dbReference>
<gene>
    <name evidence="3" type="ORF">GORHZ_053_00490</name>
</gene>
<dbReference type="Gene3D" id="3.40.50.300">
    <property type="entry name" value="P-loop containing nucleotide triphosphate hydrolases"/>
    <property type="match status" value="1"/>
</dbReference>
<evidence type="ECO:0000313" key="4">
    <source>
        <dbReference type="Proteomes" id="UP000008363"/>
    </source>
</evidence>
<dbReference type="AlphaFoldDB" id="K6W669"/>
<dbReference type="PANTHER" id="PTHR34383">
    <property type="entry name" value="POLYPHOSPHATE:AMP PHOSPHOTRANSFERASE-RELATED"/>
    <property type="match status" value="1"/>
</dbReference>
<accession>K6W669</accession>
<evidence type="ECO:0000313" key="3">
    <source>
        <dbReference type="EMBL" id="GAB89196.1"/>
    </source>
</evidence>
<reference evidence="3 4" key="1">
    <citation type="submission" date="2012-08" db="EMBL/GenBank/DDBJ databases">
        <title>Whole genome shotgun sequence of Gordonia rhizosphera NBRC 16068.</title>
        <authorList>
            <person name="Takarada H."/>
            <person name="Isaki S."/>
            <person name="Hosoyama A."/>
            <person name="Tsuchikane K."/>
            <person name="Katsumata H."/>
            <person name="Baba S."/>
            <person name="Ohji S."/>
            <person name="Yamazaki S."/>
            <person name="Fujita N."/>
        </authorList>
    </citation>
    <scope>NUCLEOTIDE SEQUENCE [LARGE SCALE GENOMIC DNA]</scope>
    <source>
        <strain evidence="3 4">NBRC 16068</strain>
    </source>
</reference>
<evidence type="ECO:0000256" key="1">
    <source>
        <dbReference type="SAM" id="MobiDB-lite"/>
    </source>
</evidence>
<keyword evidence="4" id="KW-1185">Reference proteome</keyword>
<feature type="compositionally biased region" description="Polar residues" evidence="1">
    <location>
        <begin position="157"/>
        <end position="170"/>
    </location>
</feature>
<protein>
    <recommendedName>
        <fullName evidence="2">Polyphosphate kinase-2-related domain-containing protein</fullName>
    </recommendedName>
</protein>
<dbReference type="Pfam" id="PF03976">
    <property type="entry name" value="PPK2"/>
    <property type="match status" value="1"/>
</dbReference>
<dbReference type="EMBL" id="BAHC01000053">
    <property type="protein sequence ID" value="GAB89196.1"/>
    <property type="molecule type" value="Genomic_DNA"/>
</dbReference>
<dbReference type="PANTHER" id="PTHR34383:SF3">
    <property type="entry name" value="POLYPHOSPHATE:AMP PHOSPHOTRANSFERASE"/>
    <property type="match status" value="1"/>
</dbReference>
<dbReference type="InterPro" id="IPR022488">
    <property type="entry name" value="PPK2-related"/>
</dbReference>
<comment type="caution">
    <text evidence="3">The sequence shown here is derived from an EMBL/GenBank/DDBJ whole genome shotgun (WGS) entry which is preliminary data.</text>
</comment>
<sequence length="229" mass="26251">MLELQDRFLAHADRAPVIVLQAIEAGKDSTIKHVMSRLNPEGVDVSSFKSRAAAERAHDYLLRHQRALPELGRIAVFNRSHYENVLITRVHPETLWPRTAALDAESIWHRRYRDINDWERYFTDNGTVVVKLFPNVSKDEQALGHLSTSAVLLETRGPSTRNTRGSTPLPKSSWRKRRRRCSAGTGRRHSKTRRANDGMPSRLGRPIHGYGLMGRPHREENGRWPKQSI</sequence>
<dbReference type="OrthoDB" id="9775224at2"/>
<dbReference type="eggNOG" id="COG2326">
    <property type="taxonomic scope" value="Bacteria"/>
</dbReference>
<dbReference type="RefSeq" id="WP_006331143.1">
    <property type="nucleotide sequence ID" value="NZ_BAHC01000053.1"/>
</dbReference>
<evidence type="ECO:0000259" key="2">
    <source>
        <dbReference type="Pfam" id="PF03976"/>
    </source>
</evidence>
<feature type="domain" description="Polyphosphate kinase-2-related" evidence="2">
    <location>
        <begin position="2"/>
        <end position="142"/>
    </location>
</feature>
<feature type="compositionally biased region" description="Basic residues" evidence="1">
    <location>
        <begin position="173"/>
        <end position="193"/>
    </location>
</feature>
<dbReference type="InterPro" id="IPR027417">
    <property type="entry name" value="P-loop_NTPase"/>
</dbReference>
<name>K6W669_9ACTN</name>
<organism evidence="3 4">
    <name type="scientific">Gordonia rhizosphera NBRC 16068</name>
    <dbReference type="NCBI Taxonomy" id="1108045"/>
    <lineage>
        <taxon>Bacteria</taxon>
        <taxon>Bacillati</taxon>
        <taxon>Actinomycetota</taxon>
        <taxon>Actinomycetes</taxon>
        <taxon>Mycobacteriales</taxon>
        <taxon>Gordoniaceae</taxon>
        <taxon>Gordonia</taxon>
    </lineage>
</organism>
<dbReference type="STRING" id="1108045.GORHZ_053_00490"/>
<proteinExistence type="predicted"/>
<feature type="region of interest" description="Disordered" evidence="1">
    <location>
        <begin position="155"/>
        <end position="229"/>
    </location>
</feature>